<gene>
    <name evidence="1" type="ORF">BSU04_01785</name>
</gene>
<organism evidence="1 2">
    <name type="scientific">Caballeronia sordidicola</name>
    <name type="common">Burkholderia sordidicola</name>
    <dbReference type="NCBI Taxonomy" id="196367"/>
    <lineage>
        <taxon>Bacteria</taxon>
        <taxon>Pseudomonadati</taxon>
        <taxon>Pseudomonadota</taxon>
        <taxon>Betaproteobacteria</taxon>
        <taxon>Burkholderiales</taxon>
        <taxon>Burkholderiaceae</taxon>
        <taxon>Caballeronia</taxon>
    </lineage>
</organism>
<protein>
    <submittedName>
        <fullName evidence="1">Exoenzymes regulatory protein AepA</fullName>
    </submittedName>
</protein>
<accession>A0A226XA78</accession>
<dbReference type="EMBL" id="MTHB01000017">
    <property type="protein sequence ID" value="OXC80405.1"/>
    <property type="molecule type" value="Genomic_DNA"/>
</dbReference>
<dbReference type="Proteomes" id="UP000214720">
    <property type="component" value="Unassembled WGS sequence"/>
</dbReference>
<dbReference type="GO" id="GO:0016810">
    <property type="term" value="F:hydrolase activity, acting on carbon-nitrogen (but not peptide) bonds"/>
    <property type="evidence" value="ECO:0007669"/>
    <property type="project" value="InterPro"/>
</dbReference>
<comment type="caution">
    <text evidence="1">The sequence shown here is derived from an EMBL/GenBank/DDBJ whole genome shotgun (WGS) entry which is preliminary data.</text>
</comment>
<evidence type="ECO:0000313" key="1">
    <source>
        <dbReference type="EMBL" id="OXC80405.1"/>
    </source>
</evidence>
<proteinExistence type="predicted"/>
<sequence length="95" mass="10320">MTSNTSAPTPADIVFFNGKIATQDDKRSFADAIAVADGRIIASGSRDAVMRHVKEGPRQIDLKGRTVIPGLKDSHLHIIRGRPLQKPQVVYADRG</sequence>
<dbReference type="Gene3D" id="2.30.40.10">
    <property type="entry name" value="Urease, subunit C, domain 1"/>
    <property type="match status" value="1"/>
</dbReference>
<dbReference type="SUPFAM" id="SSF51338">
    <property type="entry name" value="Composite domain of metallo-dependent hydrolases"/>
    <property type="match status" value="1"/>
</dbReference>
<reference evidence="2" key="1">
    <citation type="submission" date="2017-01" db="EMBL/GenBank/DDBJ databases">
        <title>Genome Analysis of Deinococcus marmoris KOPRI26562.</title>
        <authorList>
            <person name="Kim J.H."/>
            <person name="Oh H.-M."/>
        </authorList>
    </citation>
    <scope>NUCLEOTIDE SEQUENCE [LARGE SCALE GENOMIC DNA]</scope>
    <source>
        <strain evidence="2">PAMC 26633</strain>
    </source>
</reference>
<dbReference type="PANTHER" id="PTHR22642">
    <property type="entry name" value="IMIDAZOLONEPROPIONASE"/>
    <property type="match status" value="1"/>
</dbReference>
<name>A0A226XA78_CABSO</name>
<dbReference type="AlphaFoldDB" id="A0A226XA78"/>
<evidence type="ECO:0000313" key="2">
    <source>
        <dbReference type="Proteomes" id="UP000214720"/>
    </source>
</evidence>
<dbReference type="PANTHER" id="PTHR22642:SF2">
    <property type="entry name" value="PROTEIN LONG AFTER FAR-RED 3"/>
    <property type="match status" value="1"/>
</dbReference>
<dbReference type="InterPro" id="IPR011059">
    <property type="entry name" value="Metal-dep_hydrolase_composite"/>
</dbReference>